<feature type="transmembrane region" description="Helical" evidence="6">
    <location>
        <begin position="219"/>
        <end position="243"/>
    </location>
</feature>
<dbReference type="InterPro" id="IPR049326">
    <property type="entry name" value="Rhodopsin_dom_fungi"/>
</dbReference>
<evidence type="ECO:0000256" key="6">
    <source>
        <dbReference type="SAM" id="Phobius"/>
    </source>
</evidence>
<feature type="domain" description="Rhodopsin" evidence="7">
    <location>
        <begin position="44"/>
        <end position="296"/>
    </location>
</feature>
<feature type="transmembrane region" description="Helical" evidence="6">
    <location>
        <begin position="60"/>
        <end position="79"/>
    </location>
</feature>
<evidence type="ECO:0000313" key="8">
    <source>
        <dbReference type="EMBL" id="KAK2626416.1"/>
    </source>
</evidence>
<feature type="transmembrane region" description="Helical" evidence="6">
    <location>
        <begin position="182"/>
        <end position="207"/>
    </location>
</feature>
<keyword evidence="3 6" id="KW-1133">Transmembrane helix</keyword>
<comment type="subcellular location">
    <subcellularLocation>
        <location evidence="1">Membrane</location>
        <topology evidence="1">Multi-pass membrane protein</topology>
    </subcellularLocation>
</comment>
<evidence type="ECO:0000256" key="2">
    <source>
        <dbReference type="ARBA" id="ARBA00022692"/>
    </source>
</evidence>
<organism evidence="8 9">
    <name type="scientific">Diplocarpon rosae</name>
    <dbReference type="NCBI Taxonomy" id="946125"/>
    <lineage>
        <taxon>Eukaryota</taxon>
        <taxon>Fungi</taxon>
        <taxon>Dikarya</taxon>
        <taxon>Ascomycota</taxon>
        <taxon>Pezizomycotina</taxon>
        <taxon>Leotiomycetes</taxon>
        <taxon>Helotiales</taxon>
        <taxon>Drepanopezizaceae</taxon>
        <taxon>Diplocarpon</taxon>
    </lineage>
</organism>
<dbReference type="PANTHER" id="PTHR33048:SF129">
    <property type="entry name" value="INTEGRAL MEMBRANE PROTEIN-RELATED"/>
    <property type="match status" value="1"/>
</dbReference>
<comment type="similarity">
    <text evidence="5">Belongs to the SAT4 family.</text>
</comment>
<gene>
    <name evidence="8" type="ORF">QTJ16_004678</name>
</gene>
<name>A0AAD9WEM1_9HELO</name>
<feature type="transmembrane region" description="Helical" evidence="6">
    <location>
        <begin position="28"/>
        <end position="48"/>
    </location>
</feature>
<evidence type="ECO:0000256" key="4">
    <source>
        <dbReference type="ARBA" id="ARBA00023136"/>
    </source>
</evidence>
<evidence type="ECO:0000256" key="1">
    <source>
        <dbReference type="ARBA" id="ARBA00004141"/>
    </source>
</evidence>
<sequence>MQIPPPNIVASWPAPNMVDPETRGMANVAVNIVLYTLLLSFVALRIFTRTQLKNAFGADDTLILCALLPTTGFFIMSILKDTKYLWIRHTYDIPPSHVVGGLKLVMAAEVTFAAAITLTKLSMLMLVKRLLASASLFWRRITILAITVVTIQGSVFCLTILFQCRPMQDYWKITQGPQPNCINQPATLLSAGIINTLTDILTVLLPIRTISTLQLPRRQMAIVILLFGFGFISCIAGIIRTYFMYEVTTGWDQTWRSYPVWITSALELYIGIVRLLSGHLPRTRDLICASIPATKPFFSTYLPEVFGSVTSSFSNSHIQCPSRSDRSRTSPSSHDEELLDLEKKLGVSGARKRGVNETVIARLESADDEAVEVNGECIRVVQTFETDTGRWSGIGGRR</sequence>
<keyword evidence="9" id="KW-1185">Reference proteome</keyword>
<dbReference type="InterPro" id="IPR052337">
    <property type="entry name" value="SAT4-like"/>
</dbReference>
<accession>A0AAD9WEM1</accession>
<proteinExistence type="inferred from homology"/>
<evidence type="ECO:0000256" key="5">
    <source>
        <dbReference type="ARBA" id="ARBA00038359"/>
    </source>
</evidence>
<feature type="transmembrane region" description="Helical" evidence="6">
    <location>
        <begin position="141"/>
        <end position="162"/>
    </location>
</feature>
<keyword evidence="4 6" id="KW-0472">Membrane</keyword>
<dbReference type="PANTHER" id="PTHR33048">
    <property type="entry name" value="PTH11-LIKE INTEGRAL MEMBRANE PROTEIN (AFU_ORTHOLOGUE AFUA_5G11245)"/>
    <property type="match status" value="1"/>
</dbReference>
<dbReference type="EMBL" id="JAUBYV010000006">
    <property type="protein sequence ID" value="KAK2626416.1"/>
    <property type="molecule type" value="Genomic_DNA"/>
</dbReference>
<keyword evidence="2 6" id="KW-0812">Transmembrane</keyword>
<feature type="transmembrane region" description="Helical" evidence="6">
    <location>
        <begin position="99"/>
        <end position="121"/>
    </location>
</feature>
<reference evidence="8" key="1">
    <citation type="submission" date="2023-06" db="EMBL/GenBank/DDBJ databases">
        <title>Draft genome of Marssonina rosae.</title>
        <authorList>
            <person name="Cheng Q."/>
        </authorList>
    </citation>
    <scope>NUCLEOTIDE SEQUENCE</scope>
    <source>
        <strain evidence="8">R4</strain>
    </source>
</reference>
<feature type="transmembrane region" description="Helical" evidence="6">
    <location>
        <begin position="258"/>
        <end position="276"/>
    </location>
</feature>
<evidence type="ECO:0000259" key="7">
    <source>
        <dbReference type="Pfam" id="PF20684"/>
    </source>
</evidence>
<evidence type="ECO:0000313" key="9">
    <source>
        <dbReference type="Proteomes" id="UP001285354"/>
    </source>
</evidence>
<comment type="caution">
    <text evidence="8">The sequence shown here is derived from an EMBL/GenBank/DDBJ whole genome shotgun (WGS) entry which is preliminary data.</text>
</comment>
<evidence type="ECO:0000256" key="3">
    <source>
        <dbReference type="ARBA" id="ARBA00022989"/>
    </source>
</evidence>
<dbReference type="Pfam" id="PF20684">
    <property type="entry name" value="Fung_rhodopsin"/>
    <property type="match status" value="1"/>
</dbReference>
<protein>
    <recommendedName>
        <fullName evidence="7">Rhodopsin domain-containing protein</fullName>
    </recommendedName>
</protein>
<dbReference type="GO" id="GO:0016020">
    <property type="term" value="C:membrane"/>
    <property type="evidence" value="ECO:0007669"/>
    <property type="project" value="UniProtKB-SubCell"/>
</dbReference>
<dbReference type="AlphaFoldDB" id="A0AAD9WEM1"/>
<dbReference type="Proteomes" id="UP001285354">
    <property type="component" value="Unassembled WGS sequence"/>
</dbReference>